<dbReference type="EMBL" id="MT145091">
    <property type="protein sequence ID" value="QJI03477.1"/>
    <property type="molecule type" value="Genomic_DNA"/>
</dbReference>
<dbReference type="EMBL" id="MT144148">
    <property type="protein sequence ID" value="QJA49663.1"/>
    <property type="molecule type" value="Genomic_DNA"/>
</dbReference>
<dbReference type="AlphaFoldDB" id="A0A6H1ZP08"/>
<gene>
    <name evidence="2" type="ORF">TM448A01423_0003</name>
    <name evidence="3" type="ORF">TM448B04554_0011</name>
</gene>
<name>A0A6H1ZP08_9ZZZZ</name>
<evidence type="ECO:0000313" key="3">
    <source>
        <dbReference type="EMBL" id="QJI03477.1"/>
    </source>
</evidence>
<feature type="region of interest" description="Disordered" evidence="1">
    <location>
        <begin position="1"/>
        <end position="21"/>
    </location>
</feature>
<reference evidence="2" key="1">
    <citation type="submission" date="2020-03" db="EMBL/GenBank/DDBJ databases">
        <title>The deep terrestrial virosphere.</title>
        <authorList>
            <person name="Holmfeldt K."/>
            <person name="Nilsson E."/>
            <person name="Simone D."/>
            <person name="Lopez-Fernandez M."/>
            <person name="Wu X."/>
            <person name="de Brujin I."/>
            <person name="Lundin D."/>
            <person name="Andersson A."/>
            <person name="Bertilsson S."/>
            <person name="Dopson M."/>
        </authorList>
    </citation>
    <scope>NUCLEOTIDE SEQUENCE</scope>
    <source>
        <strain evidence="2">TM448A01423</strain>
        <strain evidence="3">TM448B04554</strain>
    </source>
</reference>
<sequence length="110" mass="12637">MPEKRGFPLENPLPQKSLSLSKPKDLESYSFSEIDRLERKGVMRKGGKSERGKSEKGVVIFAMLRCYACQESSRVSFYYNDLPPYVKCQGCGQIYPFGSFRCWCLSNDEM</sequence>
<accession>A0A6H1ZP08</accession>
<protein>
    <submittedName>
        <fullName evidence="2">Uncharacterized protein</fullName>
    </submittedName>
</protein>
<evidence type="ECO:0000256" key="1">
    <source>
        <dbReference type="SAM" id="MobiDB-lite"/>
    </source>
</evidence>
<proteinExistence type="predicted"/>
<evidence type="ECO:0000313" key="2">
    <source>
        <dbReference type="EMBL" id="QJA49663.1"/>
    </source>
</evidence>
<organism evidence="2">
    <name type="scientific">viral metagenome</name>
    <dbReference type="NCBI Taxonomy" id="1070528"/>
    <lineage>
        <taxon>unclassified sequences</taxon>
        <taxon>metagenomes</taxon>
        <taxon>organismal metagenomes</taxon>
    </lineage>
</organism>